<accession>A0ABW5Q9V0</accession>
<reference evidence="3" key="1">
    <citation type="journal article" date="2019" name="Int. J. Syst. Evol. Microbiol.">
        <title>The Global Catalogue of Microorganisms (GCM) 10K type strain sequencing project: providing services to taxonomists for standard genome sequencing and annotation.</title>
        <authorList>
            <consortium name="The Broad Institute Genomics Platform"/>
            <consortium name="The Broad Institute Genome Sequencing Center for Infectious Disease"/>
            <person name="Wu L."/>
            <person name="Ma J."/>
        </authorList>
    </citation>
    <scope>NUCLEOTIDE SEQUENCE [LARGE SCALE GENOMIC DNA]</scope>
    <source>
        <strain evidence="3">TISTR 1571</strain>
    </source>
</reference>
<feature type="transmembrane region" description="Helical" evidence="1">
    <location>
        <begin position="235"/>
        <end position="254"/>
    </location>
</feature>
<evidence type="ECO:0000313" key="3">
    <source>
        <dbReference type="Proteomes" id="UP001597452"/>
    </source>
</evidence>
<comment type="caution">
    <text evidence="2">The sequence shown here is derived from an EMBL/GenBank/DDBJ whole genome shotgun (WGS) entry which is preliminary data.</text>
</comment>
<dbReference type="Pfam" id="PF12679">
    <property type="entry name" value="ABC2_membrane_2"/>
    <property type="match status" value="1"/>
</dbReference>
<feature type="transmembrane region" description="Helical" evidence="1">
    <location>
        <begin position="153"/>
        <end position="181"/>
    </location>
</feature>
<keyword evidence="1" id="KW-0812">Transmembrane</keyword>
<evidence type="ECO:0000256" key="1">
    <source>
        <dbReference type="SAM" id="Phobius"/>
    </source>
</evidence>
<dbReference type="EMBL" id="JBHUMZ010000019">
    <property type="protein sequence ID" value="MFD2638631.1"/>
    <property type="molecule type" value="Genomic_DNA"/>
</dbReference>
<feature type="transmembrane region" description="Helical" evidence="1">
    <location>
        <begin position="108"/>
        <end position="132"/>
    </location>
</feature>
<name>A0ABW5Q9V0_9BACI</name>
<keyword evidence="3" id="KW-1185">Reference proteome</keyword>
<organism evidence="2 3">
    <name type="scientific">Piscibacillus salipiscarius</name>
    <dbReference type="NCBI Taxonomy" id="299480"/>
    <lineage>
        <taxon>Bacteria</taxon>
        <taxon>Bacillati</taxon>
        <taxon>Bacillota</taxon>
        <taxon>Bacilli</taxon>
        <taxon>Bacillales</taxon>
        <taxon>Bacillaceae</taxon>
        <taxon>Piscibacillus</taxon>
    </lineage>
</organism>
<feature type="transmembrane region" description="Helical" evidence="1">
    <location>
        <begin position="285"/>
        <end position="307"/>
    </location>
</feature>
<protein>
    <submittedName>
        <fullName evidence="2">ABC transporter permease</fullName>
    </submittedName>
</protein>
<keyword evidence="1" id="KW-1133">Transmembrane helix</keyword>
<evidence type="ECO:0000313" key="2">
    <source>
        <dbReference type="EMBL" id="MFD2638631.1"/>
    </source>
</evidence>
<dbReference type="Proteomes" id="UP001597452">
    <property type="component" value="Unassembled WGS sequence"/>
</dbReference>
<gene>
    <name evidence="2" type="ORF">ACFSW4_07140</name>
</gene>
<keyword evidence="1" id="KW-0472">Membrane</keyword>
<feature type="transmembrane region" description="Helical" evidence="1">
    <location>
        <begin position="209"/>
        <end position="230"/>
    </location>
</feature>
<dbReference type="RefSeq" id="WP_377328355.1">
    <property type="nucleotide sequence ID" value="NZ_JBHUMZ010000019.1"/>
</dbReference>
<feature type="transmembrane region" description="Helical" evidence="1">
    <location>
        <begin position="21"/>
        <end position="42"/>
    </location>
</feature>
<sequence>MGKFFGLLRNELIKTYIRKSTWVMYGVILALIIGSGVLTTIFDDVITTSYSDNWQEELTQENEELKQEAEEVGFEGMYSSQIAKNNYYLENDIRPTGFKAWQFTLDNAMLASLISLFTIIIGAGIVSSEFKWGTIKLLLIRPISRTMILFTKFMAVLLFALATLVTTILSSIIVGGIFFGFEGMNPHFVTETADGLQYVSVVGEVFSTYGYSMVNLVMMTAFAFMISTLFRNSSLAIGLAIFLMFSGNMIVGALQRYDFAKFILFANTDLKQYETGNVMFEGMTLGFSIAVLIAYLVIFLAVSWFSFNKRDVAGQ</sequence>
<dbReference type="PANTHER" id="PTHR37305">
    <property type="entry name" value="INTEGRAL MEMBRANE PROTEIN-RELATED"/>
    <property type="match status" value="1"/>
</dbReference>
<dbReference type="PANTHER" id="PTHR37305:SF1">
    <property type="entry name" value="MEMBRANE PROTEIN"/>
    <property type="match status" value="1"/>
</dbReference>
<proteinExistence type="predicted"/>